<evidence type="ECO:0000313" key="2">
    <source>
        <dbReference type="EMBL" id="MBB5937430.1"/>
    </source>
</evidence>
<dbReference type="Proteomes" id="UP000588098">
    <property type="component" value="Unassembled WGS sequence"/>
</dbReference>
<gene>
    <name evidence="2" type="ORF">FHS42_004509</name>
</gene>
<evidence type="ECO:0008006" key="4">
    <source>
        <dbReference type="Google" id="ProtNLM"/>
    </source>
</evidence>
<evidence type="ECO:0000313" key="3">
    <source>
        <dbReference type="Proteomes" id="UP000588098"/>
    </source>
</evidence>
<feature type="compositionally biased region" description="Low complexity" evidence="1">
    <location>
        <begin position="1"/>
        <end position="42"/>
    </location>
</feature>
<sequence>MTEAAAQRDTTATTARHPAPAQSGAVQSGAGQSSAAQSGAGQPSTVARPKPTPGPTSVARSESALPQGPAAGRQPTESAERRRWRAWRQERAEAVSAPYGPLSVTGTHWLADSPDGYLPDVPGRWTEDGEELVLRAVTQDQVAVAGQPLDGEARLGPEHGPLDARVTSGDRHLVVLRREGLWAVRVFDPDAVARRTFAGIDAFDYAEQWAVPAAYRAFDTGRTVQVANADGTARGLGLTGEVVFTVDGVQYALAAGTEGDGSLWIVLADGTSGRAKDAGGSYPFRFLHPGTPAPDGTLTLDFNRALLPPCAFAGHFLCPFPPPGNTLPFPLTAGERNLLTAG</sequence>
<protein>
    <recommendedName>
        <fullName evidence="4">DUF1684 domain-containing protein</fullName>
    </recommendedName>
</protein>
<dbReference type="InterPro" id="IPR012467">
    <property type="entry name" value="DUF1684"/>
</dbReference>
<comment type="caution">
    <text evidence="2">The sequence shown here is derived from an EMBL/GenBank/DDBJ whole genome shotgun (WGS) entry which is preliminary data.</text>
</comment>
<dbReference type="Pfam" id="PF07920">
    <property type="entry name" value="DUF1684"/>
    <property type="match status" value="1"/>
</dbReference>
<organism evidence="2 3">
    <name type="scientific">Streptomyces zagrosensis</name>
    <dbReference type="NCBI Taxonomy" id="1042984"/>
    <lineage>
        <taxon>Bacteria</taxon>
        <taxon>Bacillati</taxon>
        <taxon>Actinomycetota</taxon>
        <taxon>Actinomycetes</taxon>
        <taxon>Kitasatosporales</taxon>
        <taxon>Streptomycetaceae</taxon>
        <taxon>Streptomyces</taxon>
    </lineage>
</organism>
<keyword evidence="3" id="KW-1185">Reference proteome</keyword>
<dbReference type="EMBL" id="JACHJL010000011">
    <property type="protein sequence ID" value="MBB5937430.1"/>
    <property type="molecule type" value="Genomic_DNA"/>
</dbReference>
<dbReference type="PANTHER" id="PTHR41913">
    <property type="entry name" value="DUF1684 DOMAIN-CONTAINING PROTEIN"/>
    <property type="match status" value="1"/>
</dbReference>
<dbReference type="PANTHER" id="PTHR41913:SF1">
    <property type="entry name" value="DUF1684 DOMAIN-CONTAINING PROTEIN"/>
    <property type="match status" value="1"/>
</dbReference>
<accession>A0A7W9QC54</accession>
<feature type="region of interest" description="Disordered" evidence="1">
    <location>
        <begin position="1"/>
        <end position="85"/>
    </location>
</feature>
<reference evidence="2 3" key="1">
    <citation type="submission" date="2020-08" db="EMBL/GenBank/DDBJ databases">
        <title>Genomic Encyclopedia of Type Strains, Phase III (KMG-III): the genomes of soil and plant-associated and newly described type strains.</title>
        <authorList>
            <person name="Whitman W."/>
        </authorList>
    </citation>
    <scope>NUCLEOTIDE SEQUENCE [LARGE SCALE GENOMIC DNA]</scope>
    <source>
        <strain evidence="2 3">CECT 8305</strain>
    </source>
</reference>
<proteinExistence type="predicted"/>
<evidence type="ECO:0000256" key="1">
    <source>
        <dbReference type="SAM" id="MobiDB-lite"/>
    </source>
</evidence>
<dbReference type="AlphaFoldDB" id="A0A7W9QC54"/>
<name>A0A7W9QC54_9ACTN</name>